<evidence type="ECO:0000259" key="2">
    <source>
        <dbReference type="Pfam" id="PF02120"/>
    </source>
</evidence>
<dbReference type="AlphaFoldDB" id="A0A8D4VLC4"/>
<feature type="region of interest" description="Disordered" evidence="1">
    <location>
        <begin position="168"/>
        <end position="193"/>
    </location>
</feature>
<evidence type="ECO:0000256" key="1">
    <source>
        <dbReference type="SAM" id="MobiDB-lite"/>
    </source>
</evidence>
<dbReference type="KEGG" id="moz:MoryE10_08440"/>
<feature type="region of interest" description="Disordered" evidence="1">
    <location>
        <begin position="137"/>
        <end position="156"/>
    </location>
</feature>
<proteinExistence type="predicted"/>
<dbReference type="InterPro" id="IPR021136">
    <property type="entry name" value="Flagellar_hook_control-like_C"/>
</dbReference>
<dbReference type="RefSeq" id="WP_221048314.1">
    <property type="nucleotide sequence ID" value="NZ_AP019782.1"/>
</dbReference>
<keyword evidence="4" id="KW-1185">Reference proteome</keyword>
<dbReference type="PANTHER" id="PTHR37533:SF2">
    <property type="entry name" value="FLAGELLAR HOOK-LENGTH CONTROL PROTEIN"/>
    <property type="match status" value="1"/>
</dbReference>
<dbReference type="InterPro" id="IPR052563">
    <property type="entry name" value="FliK"/>
</dbReference>
<gene>
    <name evidence="3" type="ORF">MoryE10_08440</name>
</gene>
<feature type="region of interest" description="Disordered" evidence="1">
    <location>
        <begin position="383"/>
        <end position="425"/>
    </location>
</feature>
<feature type="domain" description="Flagellar hook-length control protein-like C-terminal" evidence="2">
    <location>
        <begin position="307"/>
        <end position="390"/>
    </location>
</feature>
<dbReference type="Proteomes" id="UP000824988">
    <property type="component" value="Chromosome"/>
</dbReference>
<name>A0A8D4VLC4_9GAMM</name>
<evidence type="ECO:0000313" key="4">
    <source>
        <dbReference type="Proteomes" id="UP000824988"/>
    </source>
</evidence>
<dbReference type="EMBL" id="AP019782">
    <property type="protein sequence ID" value="BBL70238.1"/>
    <property type="molecule type" value="Genomic_DNA"/>
</dbReference>
<reference evidence="3" key="1">
    <citation type="submission" date="2019-06" db="EMBL/GenBank/DDBJ databases">
        <title>Complete genome sequence of Methylogaea oryzae strain JCM16910.</title>
        <authorList>
            <person name="Asakawa S."/>
        </authorList>
    </citation>
    <scope>NUCLEOTIDE SEQUENCE</scope>
    <source>
        <strain evidence="3">E10</strain>
    </source>
</reference>
<accession>A0A8D4VLC4</accession>
<feature type="compositionally biased region" description="Low complexity" evidence="1">
    <location>
        <begin position="383"/>
        <end position="392"/>
    </location>
</feature>
<dbReference type="Pfam" id="PF02120">
    <property type="entry name" value="Flg_hook"/>
    <property type="match status" value="1"/>
</dbReference>
<dbReference type="PANTHER" id="PTHR37533">
    <property type="entry name" value="FLAGELLAR HOOK-LENGTH CONTROL PROTEIN"/>
    <property type="match status" value="1"/>
</dbReference>
<organism evidence="3 4">
    <name type="scientific">Methylogaea oryzae</name>
    <dbReference type="NCBI Taxonomy" id="1295382"/>
    <lineage>
        <taxon>Bacteria</taxon>
        <taxon>Pseudomonadati</taxon>
        <taxon>Pseudomonadota</taxon>
        <taxon>Gammaproteobacteria</taxon>
        <taxon>Methylococcales</taxon>
        <taxon>Methylococcaceae</taxon>
        <taxon>Methylogaea</taxon>
    </lineage>
</organism>
<dbReference type="CDD" id="cd17470">
    <property type="entry name" value="T3SS_Flik_C"/>
    <property type="match status" value="1"/>
</dbReference>
<evidence type="ECO:0000313" key="3">
    <source>
        <dbReference type="EMBL" id="BBL70238.1"/>
    </source>
</evidence>
<sequence length="439" mass="44515">MGLENINFSAGIPLTQNAEGAGAATGDAQSNPLLFLQQLLAQLQNLTGGQQEALPTDLQAMLKNAPAGDKPEGGGAMDALKAALAALQSGKGTNPPEGGKNLPVDGAAVGTELPEGVAVLLNGAQGCGARECAAENASTDGPSAAAPGKQDQAAPAVVDGQASIPMPVVMVVPPPPPQPLSPPPAATGGGAEHADAAALALQGAVIRGAAQQAHTPQSGVLMESLEASAAKRAPGPVGPEALADMTRDTEVLVGGRGEAFANTLASVAAGGGINLPSPPDFRGSAPVAPPPVATPVGEQGWHQEFGDRIVWMTGKSMDSASIHLNPPHLGPVEVRITMNHDQQASIQFVSEHAAVREAIEAAVPRLREMMGGQQVNLADVNVSNQPSQQQSAQRDESRSQNPQQPSFSLSRQDGDSDDAALVDPQRVVRTSSGVLSLYA</sequence>
<feature type="compositionally biased region" description="Pro residues" evidence="1">
    <location>
        <begin position="172"/>
        <end position="185"/>
    </location>
</feature>
<protein>
    <recommendedName>
        <fullName evidence="2">Flagellar hook-length control protein-like C-terminal domain-containing protein</fullName>
    </recommendedName>
</protein>
<feature type="compositionally biased region" description="Polar residues" evidence="1">
    <location>
        <begin position="399"/>
        <end position="411"/>
    </location>
</feature>